<dbReference type="AlphaFoldDB" id="A0A9W6XFZ3"/>
<dbReference type="EMBL" id="BSXT01001038">
    <property type="protein sequence ID" value="GMF37788.1"/>
    <property type="molecule type" value="Genomic_DNA"/>
</dbReference>
<keyword evidence="3" id="KW-1185">Reference proteome</keyword>
<reference evidence="2" key="1">
    <citation type="submission" date="2023-04" db="EMBL/GenBank/DDBJ databases">
        <title>Phytophthora fragariaefolia NBRC 109709.</title>
        <authorList>
            <person name="Ichikawa N."/>
            <person name="Sato H."/>
            <person name="Tonouchi N."/>
        </authorList>
    </citation>
    <scope>NUCLEOTIDE SEQUENCE</scope>
    <source>
        <strain evidence="2">NBRC 109709</strain>
    </source>
</reference>
<evidence type="ECO:0000313" key="2">
    <source>
        <dbReference type="EMBL" id="GMF37788.1"/>
    </source>
</evidence>
<dbReference type="Proteomes" id="UP001165121">
    <property type="component" value="Unassembled WGS sequence"/>
</dbReference>
<evidence type="ECO:0000313" key="3">
    <source>
        <dbReference type="Proteomes" id="UP001165121"/>
    </source>
</evidence>
<name>A0A9W6XFZ3_9STRA</name>
<comment type="caution">
    <text evidence="2">The sequence shown here is derived from an EMBL/GenBank/DDBJ whole genome shotgun (WGS) entry which is preliminary data.</text>
</comment>
<accession>A0A9W6XFZ3</accession>
<feature type="region of interest" description="Disordered" evidence="1">
    <location>
        <begin position="74"/>
        <end position="114"/>
    </location>
</feature>
<gene>
    <name evidence="2" type="ORF">Pfra01_001068900</name>
</gene>
<protein>
    <submittedName>
        <fullName evidence="2">Unnamed protein product</fullName>
    </submittedName>
</protein>
<evidence type="ECO:0000256" key="1">
    <source>
        <dbReference type="SAM" id="MobiDB-lite"/>
    </source>
</evidence>
<sequence>MLHLMLTVTMNTIVNIMQHAKMHVMLYHIVHYILQTNVLFSWIIVDDEGNEEAEVTARGTELLADNDDDLNSIETNASGQYGAIESGDKAEKDDVETGEYESGKDGRLTAYLKT</sequence>
<proteinExistence type="predicted"/>
<dbReference type="OrthoDB" id="129648at2759"/>
<organism evidence="2 3">
    <name type="scientific">Phytophthora fragariaefolia</name>
    <dbReference type="NCBI Taxonomy" id="1490495"/>
    <lineage>
        <taxon>Eukaryota</taxon>
        <taxon>Sar</taxon>
        <taxon>Stramenopiles</taxon>
        <taxon>Oomycota</taxon>
        <taxon>Peronosporomycetes</taxon>
        <taxon>Peronosporales</taxon>
        <taxon>Peronosporaceae</taxon>
        <taxon>Phytophthora</taxon>
    </lineage>
</organism>